<accession>A0A255IGS5</accession>
<evidence type="ECO:0000256" key="1">
    <source>
        <dbReference type="PIRSR" id="PIRSR006661-1"/>
    </source>
</evidence>
<dbReference type="Gene3D" id="3.40.50.620">
    <property type="entry name" value="HUPs"/>
    <property type="match status" value="1"/>
</dbReference>
<dbReference type="Pfam" id="PF01171">
    <property type="entry name" value="ATP_bind_3"/>
    <property type="match status" value="1"/>
</dbReference>
<reference evidence="4 5" key="1">
    <citation type="journal article" date="2017" name="Genome Announc.">
        <title>Draft Genome Sequence of a Sporulating and Motile Strain of Lachnotalea glycerini Isolated from Water in Quebec City, Canada.</title>
        <authorList>
            <person name="Maheux A.F."/>
            <person name="Boudreau D.K."/>
            <person name="Berube E."/>
            <person name="Boissinot M."/>
            <person name="Raymond F."/>
            <person name="Brodeur S."/>
            <person name="Corbeil J."/>
            <person name="Isabel S."/>
            <person name="Omar R.F."/>
            <person name="Bergeron M.G."/>
        </authorList>
    </citation>
    <scope>NUCLEOTIDE SEQUENCE [LARGE SCALE GENOMIC DNA]</scope>
    <source>
        <strain evidence="4 5">CCRI-19302</strain>
    </source>
</reference>
<evidence type="ECO:0000313" key="3">
    <source>
        <dbReference type="EMBL" id="PXV89186.1"/>
    </source>
</evidence>
<evidence type="ECO:0000313" key="5">
    <source>
        <dbReference type="Proteomes" id="UP000216411"/>
    </source>
</evidence>
<feature type="domain" description="tRNA(Ile)-lysidine/2-thiocytidine synthase N-terminal" evidence="2">
    <location>
        <begin position="23"/>
        <end position="132"/>
    </location>
</feature>
<dbReference type="CDD" id="cd01990">
    <property type="entry name" value="LarE-like"/>
    <property type="match status" value="1"/>
</dbReference>
<dbReference type="Proteomes" id="UP000216411">
    <property type="component" value="Unassembled WGS sequence"/>
</dbReference>
<feature type="active site" description="Nucleophile and sulfur donor" evidence="1">
    <location>
        <position position="181"/>
    </location>
</feature>
<dbReference type="InterPro" id="IPR011063">
    <property type="entry name" value="TilS/TtcA_N"/>
</dbReference>
<dbReference type="PANTHER" id="PTHR43169">
    <property type="entry name" value="EXSB FAMILY PROTEIN"/>
    <property type="match status" value="1"/>
</dbReference>
<dbReference type="AlphaFoldDB" id="A0A255IGS5"/>
<reference evidence="3 6" key="2">
    <citation type="submission" date="2018-05" db="EMBL/GenBank/DDBJ databases">
        <title>Genomic Encyclopedia of Type Strains, Phase IV (KMG-IV): sequencing the most valuable type-strain genomes for metagenomic binning, comparative biology and taxonomic classification.</title>
        <authorList>
            <person name="Goeker M."/>
        </authorList>
    </citation>
    <scope>NUCLEOTIDE SEQUENCE [LARGE SCALE GENOMIC DNA]</scope>
    <source>
        <strain evidence="3 6">DSM 28816</strain>
    </source>
</reference>
<keyword evidence="4" id="KW-0808">Transferase</keyword>
<name>A0A255IGS5_9FIRM</name>
<dbReference type="InterPro" id="IPR052188">
    <property type="entry name" value="Ni-pincer_cofactor_biosynth"/>
</dbReference>
<evidence type="ECO:0000259" key="2">
    <source>
        <dbReference type="Pfam" id="PF01171"/>
    </source>
</evidence>
<dbReference type="NCBIfam" id="TIGR00268">
    <property type="entry name" value="ATP-dependent sacrificial sulfur transferase LarE"/>
    <property type="match status" value="1"/>
</dbReference>
<evidence type="ECO:0000313" key="4">
    <source>
        <dbReference type="EMBL" id="RDY31467.1"/>
    </source>
</evidence>
<dbReference type="EMBL" id="QICS01000007">
    <property type="protein sequence ID" value="PXV89186.1"/>
    <property type="molecule type" value="Genomic_DNA"/>
</dbReference>
<dbReference type="EMBL" id="NOKA02000015">
    <property type="protein sequence ID" value="RDY31467.1"/>
    <property type="molecule type" value="Genomic_DNA"/>
</dbReference>
<comment type="caution">
    <text evidence="3">The sequence shown here is derived from an EMBL/GenBank/DDBJ whole genome shotgun (WGS) entry which is preliminary data.</text>
</comment>
<dbReference type="Proteomes" id="UP000247523">
    <property type="component" value="Unassembled WGS sequence"/>
</dbReference>
<dbReference type="RefSeq" id="WP_094377502.1">
    <property type="nucleotide sequence ID" value="NZ_NOKA02000015.1"/>
</dbReference>
<proteinExistence type="predicted"/>
<dbReference type="InterPro" id="IPR005232">
    <property type="entry name" value="LarE"/>
</dbReference>
<dbReference type="GO" id="GO:0016783">
    <property type="term" value="F:sulfurtransferase activity"/>
    <property type="evidence" value="ECO:0007669"/>
    <property type="project" value="InterPro"/>
</dbReference>
<reference evidence="4" key="3">
    <citation type="submission" date="2018-07" db="EMBL/GenBank/DDBJ databases">
        <authorList>
            <person name="Quirk P.G."/>
            <person name="Krulwich T.A."/>
        </authorList>
    </citation>
    <scope>NUCLEOTIDE SEQUENCE</scope>
    <source>
        <strain evidence="4">CCRI-19302</strain>
    </source>
</reference>
<dbReference type="InterPro" id="IPR014729">
    <property type="entry name" value="Rossmann-like_a/b/a_fold"/>
</dbReference>
<dbReference type="PANTHER" id="PTHR43169:SF2">
    <property type="entry name" value="NAD_GMP SYNTHASE DOMAIN-CONTAINING PROTEIN"/>
    <property type="match status" value="1"/>
</dbReference>
<gene>
    <name evidence="4" type="primary">larE</name>
    <name evidence="3" type="ORF">C8E03_107163</name>
    <name evidence="4" type="ORF">CG710_009505</name>
</gene>
<keyword evidence="5" id="KW-1185">Reference proteome</keyword>
<dbReference type="PIRSF" id="PIRSF006661">
    <property type="entry name" value="PP-lp_UCP006661"/>
    <property type="match status" value="1"/>
</dbReference>
<dbReference type="SUPFAM" id="SSF52402">
    <property type="entry name" value="Adenine nucleotide alpha hydrolases-like"/>
    <property type="match status" value="1"/>
</dbReference>
<protein>
    <submittedName>
        <fullName evidence="4">ATP-dependent sacrificial sulfur transferase LarE</fullName>
    </submittedName>
</protein>
<dbReference type="OrthoDB" id="9776919at2"/>
<evidence type="ECO:0000313" key="6">
    <source>
        <dbReference type="Proteomes" id="UP000247523"/>
    </source>
</evidence>
<organism evidence="3 6">
    <name type="scientific">Lachnotalea glycerini</name>
    <dbReference type="NCBI Taxonomy" id="1763509"/>
    <lineage>
        <taxon>Bacteria</taxon>
        <taxon>Bacillati</taxon>
        <taxon>Bacillota</taxon>
        <taxon>Clostridia</taxon>
        <taxon>Lachnospirales</taxon>
        <taxon>Lachnospiraceae</taxon>
        <taxon>Lachnotalea</taxon>
    </lineage>
</organism>
<sequence length="273" mass="30989">MKLLEEKKKKLLTCLDKYSDEDIMIAFSGGVDSTLLLKAACELADKNKRKVYAVTIHTTLHPMNEIEITKQLAKEIGAIHSIIEVDELQNAGIMNNPVNRCYLCKKYLFTKLLEMAKELGIQTIMDGTNEDDLHVYRPGILALKELNIKSPLAETGITKKEIREIAKEYGLSVAKRPSAPCLATRFPYDCELSYEKMRKVEAAEEYIKGLGFYNVRLRVHDELAKIEVDAIDMNHLLEMKTEIVDYLKQLGYTYVAMDLEGFRSGSMDAVLDL</sequence>